<dbReference type="InterPro" id="IPR009057">
    <property type="entry name" value="Homeodomain-like_sf"/>
</dbReference>
<sequence length="268" mass="31546">MDTQVRNHDCATYQNEENIDIKKGPWTAEEDVILAEYVAIHGEGRWNTAARCAGLKRTGKSCRLRWLNYLRPDIRRGNITLQEQLLILELHSRWGNRWSKIAQQLPGRTDNEIKNYWRTRVQKQAKQLKCDVNSKQFRDSMRHIWIPRLIERIQAASRSPTDQSTTYSSYKDNHNDIPPSSEAVQMNDPMIEWMMPEPSRTSSESLETQVSLVSSVTKYQNQPNKQNLYGLYSEEESNRWVEMETLAEESLDSLWNQENIWFLQQQLI</sequence>
<dbReference type="GO" id="GO:0006355">
    <property type="term" value="P:regulation of DNA-templated transcription"/>
    <property type="evidence" value="ECO:0000318"/>
    <property type="project" value="GO_Central"/>
</dbReference>
<feature type="domain" description="HTH myb-type" evidence="9">
    <location>
        <begin position="18"/>
        <end position="74"/>
    </location>
</feature>
<accession>A0A2C9WR00</accession>
<keyword evidence="4" id="KW-0238">DNA-binding</keyword>
<organism evidence="10 11">
    <name type="scientific">Manihot esculenta</name>
    <name type="common">Cassava</name>
    <name type="synonym">Jatropha manihot</name>
    <dbReference type="NCBI Taxonomy" id="3983"/>
    <lineage>
        <taxon>Eukaryota</taxon>
        <taxon>Viridiplantae</taxon>
        <taxon>Streptophyta</taxon>
        <taxon>Embryophyta</taxon>
        <taxon>Tracheophyta</taxon>
        <taxon>Spermatophyta</taxon>
        <taxon>Magnoliopsida</taxon>
        <taxon>eudicotyledons</taxon>
        <taxon>Gunneridae</taxon>
        <taxon>Pentapetalae</taxon>
        <taxon>rosids</taxon>
        <taxon>fabids</taxon>
        <taxon>Malpighiales</taxon>
        <taxon>Euphorbiaceae</taxon>
        <taxon>Crotonoideae</taxon>
        <taxon>Manihoteae</taxon>
        <taxon>Manihot</taxon>
    </lineage>
</organism>
<dbReference type="GO" id="GO:0003700">
    <property type="term" value="F:DNA-binding transcription factor activity"/>
    <property type="evidence" value="ECO:0007669"/>
    <property type="project" value="InterPro"/>
</dbReference>
<dbReference type="AlphaFoldDB" id="A0A2C9WR00"/>
<dbReference type="FunFam" id="1.10.10.60:FF:000011">
    <property type="entry name" value="Myb transcription factor"/>
    <property type="match status" value="1"/>
</dbReference>
<keyword evidence="6" id="KW-0539">Nucleus</keyword>
<comment type="subcellular location">
    <subcellularLocation>
        <location evidence="1">Nucleus</location>
    </subcellularLocation>
</comment>
<dbReference type="OrthoDB" id="2143914at2759"/>
<evidence type="ECO:0000256" key="2">
    <source>
        <dbReference type="ARBA" id="ARBA00022737"/>
    </source>
</evidence>
<dbReference type="Gramene" id="Manes.01G231300.1.v8.1">
    <property type="protein sequence ID" value="Manes.01G231300.1.v8.1.CDS"/>
    <property type="gene ID" value="Manes.01G231300.v8.1"/>
</dbReference>
<name>A0A2C9WR00_MANES</name>
<dbReference type="InterPro" id="IPR001005">
    <property type="entry name" value="SANT/Myb"/>
</dbReference>
<dbReference type="FunFam" id="1.10.10.60:FF:000107">
    <property type="entry name" value="MYB transcription factor"/>
    <property type="match status" value="1"/>
</dbReference>
<keyword evidence="5" id="KW-0804">Transcription</keyword>
<reference evidence="11" key="1">
    <citation type="journal article" date="2016" name="Nat. Biotechnol.">
        <title>Sequencing wild and cultivated cassava and related species reveals extensive interspecific hybridization and genetic diversity.</title>
        <authorList>
            <person name="Bredeson J.V."/>
            <person name="Lyons J.B."/>
            <person name="Prochnik S.E."/>
            <person name="Wu G.A."/>
            <person name="Ha C.M."/>
            <person name="Edsinger-Gonzales E."/>
            <person name="Grimwood J."/>
            <person name="Schmutz J."/>
            <person name="Rabbi I.Y."/>
            <person name="Egesi C."/>
            <person name="Nauluvula P."/>
            <person name="Lebot V."/>
            <person name="Ndunguru J."/>
            <person name="Mkamilo G."/>
            <person name="Bart R.S."/>
            <person name="Setter T.L."/>
            <person name="Gleadow R.M."/>
            <person name="Kulakow P."/>
            <person name="Ferguson M.E."/>
            <person name="Rounsley S."/>
            <person name="Rokhsar D.S."/>
        </authorList>
    </citation>
    <scope>NUCLEOTIDE SEQUENCE [LARGE SCALE GENOMIC DNA]</scope>
    <source>
        <strain evidence="11">cv. AM560-2</strain>
    </source>
</reference>
<dbReference type="GO" id="GO:0005634">
    <property type="term" value="C:nucleus"/>
    <property type="evidence" value="ECO:0000318"/>
    <property type="project" value="GO_Central"/>
</dbReference>
<dbReference type="PROSITE" id="PS50090">
    <property type="entry name" value="MYB_LIKE"/>
    <property type="match status" value="2"/>
</dbReference>
<dbReference type="Proteomes" id="UP000091857">
    <property type="component" value="Chromosome 1"/>
</dbReference>
<dbReference type="GO" id="GO:0043565">
    <property type="term" value="F:sequence-specific DNA binding"/>
    <property type="evidence" value="ECO:0000318"/>
    <property type="project" value="GO_Central"/>
</dbReference>
<evidence type="ECO:0000259" key="8">
    <source>
        <dbReference type="PROSITE" id="PS50090"/>
    </source>
</evidence>
<protein>
    <recommendedName>
        <fullName evidence="12">MYB family protein</fullName>
    </recommendedName>
</protein>
<dbReference type="PANTHER" id="PTHR45675">
    <property type="entry name" value="MYB TRANSCRIPTION FACTOR-RELATED-RELATED"/>
    <property type="match status" value="1"/>
</dbReference>
<keyword evidence="11" id="KW-1185">Reference proteome</keyword>
<dbReference type="EMBL" id="CM004387">
    <property type="protein sequence ID" value="OAY61966.1"/>
    <property type="molecule type" value="Genomic_DNA"/>
</dbReference>
<evidence type="ECO:0000256" key="4">
    <source>
        <dbReference type="ARBA" id="ARBA00023125"/>
    </source>
</evidence>
<dbReference type="InterPro" id="IPR017930">
    <property type="entry name" value="Myb_dom"/>
</dbReference>
<dbReference type="Pfam" id="PF00249">
    <property type="entry name" value="Myb_DNA-binding"/>
    <property type="match status" value="2"/>
</dbReference>
<feature type="domain" description="Myb-like" evidence="8">
    <location>
        <begin position="18"/>
        <end position="70"/>
    </location>
</feature>
<dbReference type="SUPFAM" id="SSF46689">
    <property type="entry name" value="Homeodomain-like"/>
    <property type="match status" value="1"/>
</dbReference>
<keyword evidence="3" id="KW-0805">Transcription regulation</keyword>
<evidence type="ECO:0000256" key="5">
    <source>
        <dbReference type="ARBA" id="ARBA00023163"/>
    </source>
</evidence>
<proteinExistence type="predicted"/>
<dbReference type="PANTHER" id="PTHR45675:SF31">
    <property type="entry name" value="MYB TRANSCRIPTION FACTOR"/>
    <property type="match status" value="1"/>
</dbReference>
<gene>
    <name evidence="10" type="ORF">MANES_01G231300v8</name>
</gene>
<dbReference type="OMA" id="WNSAARC"/>
<feature type="domain" description="Myb-like" evidence="8">
    <location>
        <begin position="71"/>
        <end position="121"/>
    </location>
</feature>
<dbReference type="SMR" id="A0A2C9WR00"/>
<feature type="domain" description="HTH myb-type" evidence="9">
    <location>
        <begin position="75"/>
        <end position="125"/>
    </location>
</feature>
<dbReference type="CDD" id="cd00167">
    <property type="entry name" value="SANT"/>
    <property type="match status" value="2"/>
</dbReference>
<evidence type="ECO:0008006" key="12">
    <source>
        <dbReference type="Google" id="ProtNLM"/>
    </source>
</evidence>
<dbReference type="PROSITE" id="PS51294">
    <property type="entry name" value="HTH_MYB"/>
    <property type="match status" value="2"/>
</dbReference>
<evidence type="ECO:0000313" key="11">
    <source>
        <dbReference type="Proteomes" id="UP000091857"/>
    </source>
</evidence>
<dbReference type="SMART" id="SM00717">
    <property type="entry name" value="SANT"/>
    <property type="match status" value="2"/>
</dbReference>
<evidence type="ECO:0000259" key="9">
    <source>
        <dbReference type="PROSITE" id="PS51294"/>
    </source>
</evidence>
<keyword evidence="2" id="KW-0677">Repeat</keyword>
<evidence type="ECO:0000256" key="6">
    <source>
        <dbReference type="ARBA" id="ARBA00023242"/>
    </source>
</evidence>
<dbReference type="Gene3D" id="1.10.10.60">
    <property type="entry name" value="Homeodomain-like"/>
    <property type="match status" value="2"/>
</dbReference>
<evidence type="ECO:0000256" key="7">
    <source>
        <dbReference type="SAM" id="MobiDB-lite"/>
    </source>
</evidence>
<feature type="region of interest" description="Disordered" evidence="7">
    <location>
        <begin position="156"/>
        <end position="180"/>
    </location>
</feature>
<comment type="caution">
    <text evidence="10">The sequence shown here is derived from an EMBL/GenBank/DDBJ whole genome shotgun (WGS) entry which is preliminary data.</text>
</comment>
<feature type="compositionally biased region" description="Polar residues" evidence="7">
    <location>
        <begin position="156"/>
        <end position="170"/>
    </location>
</feature>
<dbReference type="InterPro" id="IPR044676">
    <property type="entry name" value="EOBI/EOBII-like_plant"/>
</dbReference>
<evidence type="ECO:0000256" key="1">
    <source>
        <dbReference type="ARBA" id="ARBA00004123"/>
    </source>
</evidence>
<evidence type="ECO:0000256" key="3">
    <source>
        <dbReference type="ARBA" id="ARBA00023015"/>
    </source>
</evidence>
<evidence type="ECO:0000313" key="10">
    <source>
        <dbReference type="EMBL" id="OAY61966.1"/>
    </source>
</evidence>